<evidence type="ECO:0000313" key="3">
    <source>
        <dbReference type="EMBL" id="CCE89254.1"/>
    </source>
</evidence>
<dbReference type="RefSeq" id="YP_007374892.1">
    <property type="nucleotide sequence ID" value="NC_020148.1"/>
</dbReference>
<feature type="transmembrane region" description="Helical" evidence="1">
    <location>
        <begin position="20"/>
        <end position="39"/>
    </location>
</feature>
<dbReference type="EMBL" id="HE613568">
    <property type="protein sequence ID" value="CCE89185.1"/>
    <property type="molecule type" value="Genomic_DNA"/>
</dbReference>
<dbReference type="EMBL" id="HE613568">
    <property type="protein sequence ID" value="CCE89254.1"/>
    <property type="molecule type" value="Genomic_DNA"/>
</dbReference>
<gene>
    <name evidence="2" type="ORF">PRA_mt0064</name>
    <name evidence="3" type="ORF">PRA_mt0194</name>
</gene>
<sequence>MFFLIKCQSFNLNIFINIRMQLFLIYFYFLKNLFAIIYCTQLNLCPWRKCLKSSLIKICFI</sequence>
<dbReference type="RefSeq" id="YP_007374976.1">
    <property type="nucleotide sequence ID" value="NC_020148.1"/>
</dbReference>
<keyword evidence="1" id="KW-0812">Transmembrane</keyword>
<proteinExistence type="predicted"/>
<dbReference type="GeneID" id="14469524"/>
<evidence type="ECO:0000313" key="2">
    <source>
        <dbReference type="EMBL" id="CCE89185.1"/>
    </source>
</evidence>
<dbReference type="GeneID" id="14469606"/>
<accession>L8B9C6</accession>
<keyword evidence="1" id="KW-0472">Membrane</keyword>
<keyword evidence="2" id="KW-0496">Mitochondrion</keyword>
<evidence type="ECO:0000256" key="1">
    <source>
        <dbReference type="SAM" id="Phobius"/>
    </source>
</evidence>
<reference evidence="2" key="1">
    <citation type="journal article" date="2014" name="PLoS ONE">
        <title>Mitochondrial Genome of Phlebia radiata Is the Second Largest (156 kbp) among Fungi and Features Signs of Genome Flexibility and Recent Recombination Events.</title>
        <authorList>
            <person name="Salavirta H."/>
            <person name="Oksanen I."/>
            <person name="Kuuskeri J."/>
            <person name="Makela M."/>
            <person name="Laine P."/>
            <person name="Paulin L."/>
            <person name="Lundell T."/>
        </authorList>
    </citation>
    <scope>NUCLEOTIDE SEQUENCE</scope>
    <source>
        <strain evidence="2">79</strain>
    </source>
</reference>
<dbReference type="AlphaFoldDB" id="L8B9C6"/>
<geneLocation type="mitochondrion" evidence="2"/>
<name>L8B9C6_PHLRA</name>
<organism evidence="2">
    <name type="scientific">Phlebia radiata</name>
    <name type="common">White-rot fungus</name>
    <dbReference type="NCBI Taxonomy" id="5308"/>
    <lineage>
        <taxon>Eukaryota</taxon>
        <taxon>Fungi</taxon>
        <taxon>Dikarya</taxon>
        <taxon>Basidiomycota</taxon>
        <taxon>Agaricomycotina</taxon>
        <taxon>Agaricomycetes</taxon>
        <taxon>Polyporales</taxon>
        <taxon>Meruliaceae</taxon>
        <taxon>Phlebia</taxon>
    </lineage>
</organism>
<keyword evidence="1" id="KW-1133">Transmembrane helix</keyword>
<protein>
    <submittedName>
        <fullName evidence="2">Uncharacterized protein</fullName>
    </submittedName>
</protein>